<sequence length="391" mass="45163">MDTKDVMRNFSSKATSMKVPLLKSAIHHDATSSKSSHSDGSFSNWRVPSSNFGNACYTPGYWEWVEDVLPRHKEILELIKVYDAVYTSLFTYDYDDNVLHAFCELWRPSTNTLSTFIWRNVHITLGLTIQWRLAKDDLQEVSVHDWVKFWFRGPNRYAEPPQKVSKVRATKPRLNHNPSGHIDSNFLPRTDEENAPFVELDVEESLRDETNLAAFFACWLCKFVLPNKKVNHARASVFKVASLMAHRQKFSLAVPVLASIYRGLKEISTSSNLSVANIIFPIHYVYGWLGEYFGTHHRANRSHRSIPLCKISGEKMAKCFNFNDAQKLFQQDDARRLHHLAMLQGRDLHLTDNGKLSNSWNEYIINLRSSYVTLRHDSNFIVESYSPIKFS</sequence>
<reference evidence="3" key="1">
    <citation type="journal article" date="2011" name="Nature">
        <title>Genome sequence and analysis of the tuber crop potato.</title>
        <authorList>
            <consortium name="The Potato Genome Sequencing Consortium"/>
        </authorList>
    </citation>
    <scope>NUCLEOTIDE SEQUENCE [LARGE SCALE GENOMIC DNA]</scope>
    <source>
        <strain evidence="3">cv. DM1-3 516 R44</strain>
    </source>
</reference>
<feature type="domain" description="Aminotransferase-like plant mobile" evidence="1">
    <location>
        <begin position="203"/>
        <end position="300"/>
    </location>
</feature>
<accession>M1DC84</accession>
<proteinExistence type="predicted"/>
<keyword evidence="3" id="KW-1185">Reference proteome</keyword>
<dbReference type="AlphaFoldDB" id="M1DC84"/>
<dbReference type="Proteomes" id="UP000011115">
    <property type="component" value="Unassembled WGS sequence"/>
</dbReference>
<dbReference type="Pfam" id="PF10536">
    <property type="entry name" value="PMD"/>
    <property type="match status" value="1"/>
</dbReference>
<evidence type="ECO:0000313" key="2">
    <source>
        <dbReference type="EnsemblPlants" id="PGSC0003DMT400086657"/>
    </source>
</evidence>
<protein>
    <recommendedName>
        <fullName evidence="1">Aminotransferase-like plant mobile domain-containing protein</fullName>
    </recommendedName>
</protein>
<dbReference type="OMA" id="WDLHEID"/>
<organism evidence="2 3">
    <name type="scientific">Solanum tuberosum</name>
    <name type="common">Potato</name>
    <dbReference type="NCBI Taxonomy" id="4113"/>
    <lineage>
        <taxon>Eukaryota</taxon>
        <taxon>Viridiplantae</taxon>
        <taxon>Streptophyta</taxon>
        <taxon>Embryophyta</taxon>
        <taxon>Tracheophyta</taxon>
        <taxon>Spermatophyta</taxon>
        <taxon>Magnoliopsida</taxon>
        <taxon>eudicotyledons</taxon>
        <taxon>Gunneridae</taxon>
        <taxon>Pentapetalae</taxon>
        <taxon>asterids</taxon>
        <taxon>lamiids</taxon>
        <taxon>Solanales</taxon>
        <taxon>Solanaceae</taxon>
        <taxon>Solanoideae</taxon>
        <taxon>Solaneae</taxon>
        <taxon>Solanum</taxon>
    </lineage>
</organism>
<dbReference type="PANTHER" id="PTHR36607:SF20">
    <property type="entry name" value="AMINOTRANSFERASE-LIKE PLANT MOBILE DOMAIN-CONTAINING PROTEIN"/>
    <property type="match status" value="1"/>
</dbReference>
<dbReference type="InterPro" id="IPR019557">
    <property type="entry name" value="AminoTfrase-like_pln_mobile"/>
</dbReference>
<dbReference type="PaxDb" id="4113-PGSC0003DMT400086657"/>
<dbReference type="PANTHER" id="PTHR36607">
    <property type="entry name" value="1,2-DIHYDROXY-3-KETO-5-METHYLTHIOPENTENE DIOXYGENASE 4"/>
    <property type="match status" value="1"/>
</dbReference>
<dbReference type="InParanoid" id="M1DC84"/>
<evidence type="ECO:0000313" key="3">
    <source>
        <dbReference type="Proteomes" id="UP000011115"/>
    </source>
</evidence>
<name>M1DC84_SOLTU</name>
<reference evidence="2" key="2">
    <citation type="submission" date="2015-06" db="UniProtKB">
        <authorList>
            <consortium name="EnsemblPlants"/>
        </authorList>
    </citation>
    <scope>IDENTIFICATION</scope>
    <source>
        <strain evidence="2">DM1-3 516 R44</strain>
    </source>
</reference>
<dbReference type="Gramene" id="PGSC0003DMT400086657">
    <property type="protein sequence ID" value="PGSC0003DMT400086657"/>
    <property type="gene ID" value="PGSC0003DMG400036228"/>
</dbReference>
<evidence type="ECO:0000259" key="1">
    <source>
        <dbReference type="Pfam" id="PF10536"/>
    </source>
</evidence>
<dbReference type="HOGENOM" id="CLU_678638_0_0_1"/>
<dbReference type="eggNOG" id="ENOG502SB7U">
    <property type="taxonomic scope" value="Eukaryota"/>
</dbReference>
<dbReference type="EnsemblPlants" id="PGSC0003DMT400086657">
    <property type="protein sequence ID" value="PGSC0003DMT400086657"/>
    <property type="gene ID" value="PGSC0003DMG400036228"/>
</dbReference>